<dbReference type="EnsemblMetazoa" id="AFAF000308-RA">
    <property type="protein sequence ID" value="AFAF000308-PA"/>
    <property type="gene ID" value="AFAF000308"/>
</dbReference>
<sequence length="125" mass="13015">MSQISPTGYDFANFTDYSRCDPRFCCNSPAPREIAVAARVARAFVSCYMALTAGGRNPPGTGGGLVEEAGCNAPDEPGEPFPVLLSGSSSLIASAEVVEETDDPPEEGGVFGSRGGDVFRLSCCR</sequence>
<evidence type="ECO:0000313" key="2">
    <source>
        <dbReference type="Proteomes" id="UP000075886"/>
    </source>
</evidence>
<dbReference type="EMBL" id="AXCN02001023">
    <property type="status" value="NOT_ANNOTATED_CDS"/>
    <property type="molecule type" value="Genomic_DNA"/>
</dbReference>
<dbReference type="VEuPathDB" id="VectorBase:AFAF000308"/>
<proteinExistence type="predicted"/>
<reference evidence="1" key="2">
    <citation type="submission" date="2020-05" db="UniProtKB">
        <authorList>
            <consortium name="EnsemblMetazoa"/>
        </authorList>
    </citation>
    <scope>IDENTIFICATION</scope>
    <source>
        <strain evidence="1">FAR1</strain>
    </source>
</reference>
<organism evidence="1 2">
    <name type="scientific">Anopheles farauti</name>
    <dbReference type="NCBI Taxonomy" id="69004"/>
    <lineage>
        <taxon>Eukaryota</taxon>
        <taxon>Metazoa</taxon>
        <taxon>Ecdysozoa</taxon>
        <taxon>Arthropoda</taxon>
        <taxon>Hexapoda</taxon>
        <taxon>Insecta</taxon>
        <taxon>Pterygota</taxon>
        <taxon>Neoptera</taxon>
        <taxon>Endopterygota</taxon>
        <taxon>Diptera</taxon>
        <taxon>Nematocera</taxon>
        <taxon>Culicoidea</taxon>
        <taxon>Culicidae</taxon>
        <taxon>Anophelinae</taxon>
        <taxon>Anopheles</taxon>
    </lineage>
</organism>
<dbReference type="Proteomes" id="UP000075886">
    <property type="component" value="Unassembled WGS sequence"/>
</dbReference>
<keyword evidence="2" id="KW-1185">Reference proteome</keyword>
<reference evidence="2" key="1">
    <citation type="submission" date="2014-01" db="EMBL/GenBank/DDBJ databases">
        <title>The Genome Sequence of Anopheles farauti FAR1 (V2).</title>
        <authorList>
            <consortium name="The Broad Institute Genomics Platform"/>
            <person name="Neafsey D.E."/>
            <person name="Besansky N."/>
            <person name="Howell P."/>
            <person name="Walton C."/>
            <person name="Young S.K."/>
            <person name="Zeng Q."/>
            <person name="Gargeya S."/>
            <person name="Fitzgerald M."/>
            <person name="Haas B."/>
            <person name="Abouelleil A."/>
            <person name="Allen A.W."/>
            <person name="Alvarado L."/>
            <person name="Arachchi H.M."/>
            <person name="Berlin A.M."/>
            <person name="Chapman S.B."/>
            <person name="Gainer-Dewar J."/>
            <person name="Goldberg J."/>
            <person name="Griggs A."/>
            <person name="Gujja S."/>
            <person name="Hansen M."/>
            <person name="Howarth C."/>
            <person name="Imamovic A."/>
            <person name="Ireland A."/>
            <person name="Larimer J."/>
            <person name="McCowan C."/>
            <person name="Murphy C."/>
            <person name="Pearson M."/>
            <person name="Poon T.W."/>
            <person name="Priest M."/>
            <person name="Roberts A."/>
            <person name="Saif S."/>
            <person name="Shea T."/>
            <person name="Sisk P."/>
            <person name="Sykes S."/>
            <person name="Wortman J."/>
            <person name="Nusbaum C."/>
            <person name="Birren B."/>
        </authorList>
    </citation>
    <scope>NUCLEOTIDE SEQUENCE [LARGE SCALE GENOMIC DNA]</scope>
    <source>
        <strain evidence="2">FAR1</strain>
    </source>
</reference>
<evidence type="ECO:0000313" key="1">
    <source>
        <dbReference type="EnsemblMetazoa" id="AFAF000308-PA"/>
    </source>
</evidence>
<name>A0A182PZX6_9DIPT</name>
<protein>
    <submittedName>
        <fullName evidence="1">Uncharacterized protein</fullName>
    </submittedName>
</protein>
<accession>A0A182PZX6</accession>
<dbReference type="AlphaFoldDB" id="A0A182PZX6"/>